<evidence type="ECO:0000313" key="2">
    <source>
        <dbReference type="EMBL" id="RXW23409.1"/>
    </source>
</evidence>
<evidence type="ECO:0000256" key="1">
    <source>
        <dbReference type="SAM" id="MobiDB-lite"/>
    </source>
</evidence>
<keyword evidence="3" id="KW-1185">Reference proteome</keyword>
<dbReference type="OrthoDB" id="3141012at2759"/>
<proteinExistence type="predicted"/>
<name>A0A4Q2DT12_9AGAR</name>
<feature type="region of interest" description="Disordered" evidence="1">
    <location>
        <begin position="129"/>
        <end position="156"/>
    </location>
</feature>
<dbReference type="EMBL" id="SDEE01000043">
    <property type="protein sequence ID" value="RXW23409.1"/>
    <property type="molecule type" value="Genomic_DNA"/>
</dbReference>
<dbReference type="AlphaFoldDB" id="A0A4Q2DT12"/>
<dbReference type="Proteomes" id="UP000290288">
    <property type="component" value="Unassembled WGS sequence"/>
</dbReference>
<organism evidence="2 3">
    <name type="scientific">Candolleomyces aberdarensis</name>
    <dbReference type="NCBI Taxonomy" id="2316362"/>
    <lineage>
        <taxon>Eukaryota</taxon>
        <taxon>Fungi</taxon>
        <taxon>Dikarya</taxon>
        <taxon>Basidiomycota</taxon>
        <taxon>Agaricomycotina</taxon>
        <taxon>Agaricomycetes</taxon>
        <taxon>Agaricomycetidae</taxon>
        <taxon>Agaricales</taxon>
        <taxon>Agaricineae</taxon>
        <taxon>Psathyrellaceae</taxon>
        <taxon>Candolleomyces</taxon>
    </lineage>
</organism>
<feature type="region of interest" description="Disordered" evidence="1">
    <location>
        <begin position="273"/>
        <end position="298"/>
    </location>
</feature>
<feature type="region of interest" description="Disordered" evidence="1">
    <location>
        <begin position="192"/>
        <end position="221"/>
    </location>
</feature>
<sequence length="405" mass="44995">MYNDVISRFVTWQLARRYPLIFGFWCKQLAAESSHVVSIHKSINAIIKRSANPSFREHCRSLLKILRRHARKQSSEATDTLREQFSTQINNHDDFTTEEVFLLAMENIYKLGLKRRRFKGLSRVADDVNEDEEQLLRAESSDNEGQDASDYQSSPPILDIVFSDSEVEEDDSDADSDWADLDESASRVLRAEGSVLGGTQADDRIQPLGTPVKDSSHEQADLSSTLTSPTLLLERWSPVTPKSIFSDFEDTDLEEDDDDLGLVHPNAETVEVDEAVSDQTPVPTASDGGSMGSKSLNSAKPRLCSRRTFELLLWDDVDDHSLTLDDSQDLLLPIASSEEAGEFFLDESGSEAAYVYEQGIMSDREGNLHGSMLGLVGEADLGNYGGEYGAFRDYGLGLGDTEMDL</sequence>
<evidence type="ECO:0000313" key="3">
    <source>
        <dbReference type="Proteomes" id="UP000290288"/>
    </source>
</evidence>
<dbReference type="STRING" id="2316362.A0A4Q2DT12"/>
<accession>A0A4Q2DT12</accession>
<gene>
    <name evidence="2" type="ORF">EST38_g2461</name>
</gene>
<comment type="caution">
    <text evidence="2">The sequence shown here is derived from an EMBL/GenBank/DDBJ whole genome shotgun (WGS) entry which is preliminary data.</text>
</comment>
<reference evidence="2 3" key="1">
    <citation type="submission" date="2019-01" db="EMBL/GenBank/DDBJ databases">
        <title>Draft genome sequence of Psathyrella aberdarensis IHI B618.</title>
        <authorList>
            <person name="Buettner E."/>
            <person name="Kellner H."/>
        </authorList>
    </citation>
    <scope>NUCLEOTIDE SEQUENCE [LARGE SCALE GENOMIC DNA]</scope>
    <source>
        <strain evidence="2 3">IHI B618</strain>
    </source>
</reference>
<protein>
    <submittedName>
        <fullName evidence="2">Uncharacterized protein</fullName>
    </submittedName>
</protein>